<protein>
    <submittedName>
        <fullName evidence="1">NAD-dependent formate dehydrogenase</fullName>
    </submittedName>
</protein>
<gene>
    <name evidence="1" type="ORF">FRZ44_01510</name>
</gene>
<dbReference type="OrthoDB" id="7409377at2"/>
<name>A0A5J6MJJ6_9PROT</name>
<dbReference type="InterPro" id="IPR021074">
    <property type="entry name" value="Formate_DH_dsu"/>
</dbReference>
<organism evidence="1 2">
    <name type="scientific">Hypericibacter terrae</name>
    <dbReference type="NCBI Taxonomy" id="2602015"/>
    <lineage>
        <taxon>Bacteria</taxon>
        <taxon>Pseudomonadati</taxon>
        <taxon>Pseudomonadota</taxon>
        <taxon>Alphaproteobacteria</taxon>
        <taxon>Rhodospirillales</taxon>
        <taxon>Dongiaceae</taxon>
        <taxon>Hypericibacter</taxon>
    </lineage>
</organism>
<accession>A0A5J6MJJ6</accession>
<dbReference type="Pfam" id="PF11390">
    <property type="entry name" value="FdsD"/>
    <property type="match status" value="1"/>
</dbReference>
<reference evidence="1 2" key="1">
    <citation type="submission" date="2019-08" db="EMBL/GenBank/DDBJ databases">
        <title>Hyperibacter terrae gen. nov., sp. nov. and Hyperibacter viscosus sp. nov., two new members in the family Rhodospirillaceae isolated from the rhizosphere of Hypericum perforatum.</title>
        <authorList>
            <person name="Noviana Z."/>
        </authorList>
    </citation>
    <scope>NUCLEOTIDE SEQUENCE [LARGE SCALE GENOMIC DNA]</scope>
    <source>
        <strain evidence="1 2">R5913</strain>
    </source>
</reference>
<evidence type="ECO:0000313" key="2">
    <source>
        <dbReference type="Proteomes" id="UP000326202"/>
    </source>
</evidence>
<evidence type="ECO:0000313" key="1">
    <source>
        <dbReference type="EMBL" id="QEX14876.1"/>
    </source>
</evidence>
<proteinExistence type="predicted"/>
<dbReference type="AlphaFoldDB" id="A0A5J6MJJ6"/>
<dbReference type="RefSeq" id="WP_151175381.1">
    <property type="nucleotide sequence ID" value="NZ_CP042906.1"/>
</dbReference>
<dbReference type="EMBL" id="CP042906">
    <property type="protein sequence ID" value="QEX14876.1"/>
    <property type="molecule type" value="Genomic_DNA"/>
</dbReference>
<dbReference type="Proteomes" id="UP000326202">
    <property type="component" value="Chromosome"/>
</dbReference>
<dbReference type="KEGG" id="htq:FRZ44_01510"/>
<sequence length="70" mass="7965">MNPDRLVYMANQIAKGFRLKTEDRAVADTLDHIQKFWEPRMRREILAVLASGGDGLEPIARKAVEQIKVS</sequence>
<keyword evidence="2" id="KW-1185">Reference proteome</keyword>